<dbReference type="InterPro" id="IPR045865">
    <property type="entry name" value="ACT-like_dom_sf"/>
</dbReference>
<dbReference type="RefSeq" id="WP_029509325.1">
    <property type="nucleotide sequence ID" value="NZ_CALTUT010000002.1"/>
</dbReference>
<evidence type="ECO:0000313" key="21">
    <source>
        <dbReference type="Proteomes" id="UP000478636"/>
    </source>
</evidence>
<dbReference type="InterPro" id="IPR016204">
    <property type="entry name" value="HDH"/>
</dbReference>
<evidence type="ECO:0000313" key="20">
    <source>
        <dbReference type="EMBL" id="MWN21018.1"/>
    </source>
</evidence>
<evidence type="ECO:0000256" key="2">
    <source>
        <dbReference type="ARBA" id="ARBA00005056"/>
    </source>
</evidence>
<dbReference type="EMBL" id="WSZI01000013">
    <property type="protein sequence ID" value="MWN21018.1"/>
    <property type="molecule type" value="Genomic_DNA"/>
</dbReference>
<dbReference type="Pfam" id="PF00742">
    <property type="entry name" value="Homoserine_dh"/>
    <property type="match status" value="1"/>
</dbReference>
<dbReference type="Proteomes" id="UP000478636">
    <property type="component" value="Unassembled WGS sequence"/>
</dbReference>
<gene>
    <name evidence="20" type="ORF">GQS40_04925</name>
</gene>
<protein>
    <recommendedName>
        <fullName evidence="6 18">Homoserine dehydrogenase</fullName>
        <ecNumber evidence="5 18">1.1.1.3</ecNumber>
    </recommendedName>
</protein>
<evidence type="ECO:0000256" key="19">
    <source>
        <dbReference type="RuleBase" id="RU004171"/>
    </source>
</evidence>
<dbReference type="SUPFAM" id="SSF55021">
    <property type="entry name" value="ACT-like"/>
    <property type="match status" value="1"/>
</dbReference>
<keyword evidence="9" id="KW-0479">Metal-binding</keyword>
<evidence type="ECO:0000256" key="18">
    <source>
        <dbReference type="RuleBase" id="RU000579"/>
    </source>
</evidence>
<dbReference type="Gene3D" id="3.40.50.720">
    <property type="entry name" value="NAD(P)-binding Rossmann-like Domain"/>
    <property type="match status" value="1"/>
</dbReference>
<evidence type="ECO:0000256" key="5">
    <source>
        <dbReference type="ARBA" id="ARBA00013213"/>
    </source>
</evidence>
<dbReference type="SUPFAM" id="SSF55347">
    <property type="entry name" value="Glyceraldehyde-3-phosphate dehydrogenase-like, C-terminal domain"/>
    <property type="match status" value="1"/>
</dbReference>
<keyword evidence="13" id="KW-0915">Sodium</keyword>
<evidence type="ECO:0000256" key="12">
    <source>
        <dbReference type="ARBA" id="ARBA00023027"/>
    </source>
</evidence>
<dbReference type="KEGG" id="llf:BCR17_00480"/>
<comment type="cofactor">
    <cofactor evidence="1">
        <name>a metal cation</name>
        <dbReference type="ChEBI" id="CHEBI:25213"/>
    </cofactor>
</comment>
<evidence type="ECO:0000256" key="17">
    <source>
        <dbReference type="PIRSR" id="PIRSR000098-2"/>
    </source>
</evidence>
<comment type="similarity">
    <text evidence="4 19">Belongs to the homoserine dehydrogenase family.</text>
</comment>
<comment type="pathway">
    <text evidence="3 18">Amino-acid biosynthesis; L-methionine biosynthesis via de novo pathway; L-homoserine from L-aspartate: step 3/3.</text>
</comment>
<dbReference type="GO" id="GO:0004412">
    <property type="term" value="F:homoserine dehydrogenase activity"/>
    <property type="evidence" value="ECO:0007669"/>
    <property type="project" value="UniProtKB-EC"/>
</dbReference>
<dbReference type="PANTHER" id="PTHR43331">
    <property type="entry name" value="HOMOSERINE DEHYDROGENASE"/>
    <property type="match status" value="1"/>
</dbReference>
<dbReference type="PANTHER" id="PTHR43331:SF1">
    <property type="entry name" value="HOMOSERINE DEHYDROGENASE"/>
    <property type="match status" value="1"/>
</dbReference>
<reference evidence="20 21" key="1">
    <citation type="submission" date="2019-12" db="EMBL/GenBank/DDBJ databases">
        <title>Complete genome sequence of Leuconostoc lactis strain AVN1 provides insights into metabolic potential.</title>
        <authorList>
            <person name="Besrour N."/>
            <person name="Najjari A."/>
            <person name="Fhoula I."/>
            <person name="Jaballah S."/>
            <person name="Klibi N."/>
            <person name="Ouzari H.I."/>
        </authorList>
    </citation>
    <scope>NUCLEOTIDE SEQUENCE [LARGE SCALE GENOMIC DNA]</scope>
    <source>
        <strain evidence="20 21">AVN1</strain>
    </source>
</reference>
<evidence type="ECO:0000256" key="4">
    <source>
        <dbReference type="ARBA" id="ARBA00006753"/>
    </source>
</evidence>
<dbReference type="NCBIfam" id="NF004976">
    <property type="entry name" value="PRK06349.1"/>
    <property type="match status" value="1"/>
</dbReference>
<evidence type="ECO:0000256" key="11">
    <source>
        <dbReference type="ARBA" id="ARBA00023002"/>
    </source>
</evidence>
<proteinExistence type="inferred from homology"/>
<dbReference type="EC" id="1.1.1.3" evidence="5 18"/>
<keyword evidence="11 18" id="KW-0560">Oxidoreductase</keyword>
<dbReference type="PROSITE" id="PS51671">
    <property type="entry name" value="ACT"/>
    <property type="match status" value="1"/>
</dbReference>
<dbReference type="Gene3D" id="3.30.360.10">
    <property type="entry name" value="Dihydrodipicolinate Reductase, domain 2"/>
    <property type="match status" value="1"/>
</dbReference>
<organism evidence="20 21">
    <name type="scientific">Leuconostoc lactis</name>
    <dbReference type="NCBI Taxonomy" id="1246"/>
    <lineage>
        <taxon>Bacteria</taxon>
        <taxon>Bacillati</taxon>
        <taxon>Bacillota</taxon>
        <taxon>Bacilli</taxon>
        <taxon>Lactobacillales</taxon>
        <taxon>Lactobacillaceae</taxon>
        <taxon>Leuconostoc</taxon>
    </lineage>
</organism>
<dbReference type="InterPro" id="IPR019811">
    <property type="entry name" value="HDH_CS"/>
</dbReference>
<dbReference type="GO" id="GO:0046872">
    <property type="term" value="F:metal ion binding"/>
    <property type="evidence" value="ECO:0007669"/>
    <property type="project" value="UniProtKB-KW"/>
</dbReference>
<keyword evidence="7 18" id="KW-0028">Amino-acid biosynthesis</keyword>
<dbReference type="Pfam" id="PF03447">
    <property type="entry name" value="NAD_binding_3"/>
    <property type="match status" value="1"/>
</dbReference>
<dbReference type="Gene3D" id="3.30.70.260">
    <property type="match status" value="1"/>
</dbReference>
<dbReference type="InterPro" id="IPR002912">
    <property type="entry name" value="ACT_dom"/>
</dbReference>
<evidence type="ECO:0000256" key="14">
    <source>
        <dbReference type="ARBA" id="ARBA00023167"/>
    </source>
</evidence>
<evidence type="ECO:0000256" key="16">
    <source>
        <dbReference type="PIRSR" id="PIRSR000098-1"/>
    </source>
</evidence>
<dbReference type="InterPro" id="IPR036291">
    <property type="entry name" value="NAD(P)-bd_dom_sf"/>
</dbReference>
<dbReference type="PROSITE" id="PS01042">
    <property type="entry name" value="HOMOSER_DHGENASE"/>
    <property type="match status" value="1"/>
</dbReference>
<evidence type="ECO:0000256" key="9">
    <source>
        <dbReference type="ARBA" id="ARBA00022723"/>
    </source>
</evidence>
<dbReference type="SUPFAM" id="SSF51735">
    <property type="entry name" value="NAD(P)-binding Rossmann-fold domains"/>
    <property type="match status" value="1"/>
</dbReference>
<feature type="binding site" evidence="17">
    <location>
        <position position="189"/>
    </location>
    <ligand>
        <name>L-homoserine</name>
        <dbReference type="ChEBI" id="CHEBI:57476"/>
    </ligand>
</feature>
<evidence type="ECO:0000256" key="10">
    <source>
        <dbReference type="ARBA" id="ARBA00022857"/>
    </source>
</evidence>
<dbReference type="GO" id="GO:0009086">
    <property type="term" value="P:methionine biosynthetic process"/>
    <property type="evidence" value="ECO:0007669"/>
    <property type="project" value="UniProtKB-KW"/>
</dbReference>
<dbReference type="AlphaFoldDB" id="A0A6L7AAD7"/>
<dbReference type="FunFam" id="3.30.360.10:FF:000005">
    <property type="entry name" value="Homoserine dehydrogenase"/>
    <property type="match status" value="1"/>
</dbReference>
<evidence type="ECO:0000256" key="3">
    <source>
        <dbReference type="ARBA" id="ARBA00005062"/>
    </source>
</evidence>
<comment type="pathway">
    <text evidence="2 18">Amino-acid biosynthesis; L-threonine biosynthesis; L-threonine from L-aspartate: step 3/5.</text>
</comment>
<dbReference type="GO" id="GO:0009088">
    <property type="term" value="P:threonine biosynthetic process"/>
    <property type="evidence" value="ECO:0007669"/>
    <property type="project" value="UniProtKB-UniPathway"/>
</dbReference>
<dbReference type="GO" id="GO:0050661">
    <property type="term" value="F:NADP binding"/>
    <property type="evidence" value="ECO:0007669"/>
    <property type="project" value="InterPro"/>
</dbReference>
<accession>A0A6L7AAD7</accession>
<evidence type="ECO:0000256" key="15">
    <source>
        <dbReference type="ARBA" id="ARBA00048841"/>
    </source>
</evidence>
<evidence type="ECO:0000256" key="7">
    <source>
        <dbReference type="ARBA" id="ARBA00022605"/>
    </source>
</evidence>
<feature type="binding site" evidence="17">
    <location>
        <position position="104"/>
    </location>
    <ligand>
        <name>NADPH</name>
        <dbReference type="ChEBI" id="CHEBI:57783"/>
    </ligand>
</feature>
<feature type="active site" description="Proton donor" evidence="16">
    <location>
        <position position="204"/>
    </location>
</feature>
<evidence type="ECO:0000256" key="1">
    <source>
        <dbReference type="ARBA" id="ARBA00001920"/>
    </source>
</evidence>
<evidence type="ECO:0000256" key="8">
    <source>
        <dbReference type="ARBA" id="ARBA00022697"/>
    </source>
</evidence>
<dbReference type="PIRSF" id="PIRSF000098">
    <property type="entry name" value="Homoser_dehydrog"/>
    <property type="match status" value="1"/>
</dbReference>
<sequence length="428" mass="45393">MEIGIGLFGLGTVGSGVVKILQDNAEQITKRTGAHLVVKQAVVRNLAKQRTGFRQNFPITDDPNDILANPAIQIVVEVMGSIDQAYTIIKQALTAKKHVVTANKDLIASRGQELVAIAEANGVDLFFEAAVAGGIPILRTLSTSFTADEISRVAGIINGTSNFILTQMATNHLSYHAALKLAQEKGFAESDPTNDVDGFDAAYKLIILANFAFGIQPVMSDLTIQGITGLTDADIADANSFGYALKLLGVAQRVGETKDAISIEVSPQLVPFTHPLATVNNENNAVLVNGESVGEVMLYGPGAGEMPTANSVLSDLTNVATDLALNTPGRPFNSFNQNIDLAKPSQRIARRFIVIEVDDTPGAMYSVTGMFAAAKISFTDLKQTPAANGTARLVALTHPASDAQINLIRTTIRNADGINLAAEYKLFS</sequence>
<comment type="catalytic activity">
    <reaction evidence="15">
        <text>L-homoserine + NADP(+) = L-aspartate 4-semialdehyde + NADPH + H(+)</text>
        <dbReference type="Rhea" id="RHEA:15761"/>
        <dbReference type="ChEBI" id="CHEBI:15378"/>
        <dbReference type="ChEBI" id="CHEBI:57476"/>
        <dbReference type="ChEBI" id="CHEBI:57783"/>
        <dbReference type="ChEBI" id="CHEBI:58349"/>
        <dbReference type="ChEBI" id="CHEBI:537519"/>
        <dbReference type="EC" id="1.1.1.3"/>
    </reaction>
    <physiologicalReaction direction="right-to-left" evidence="15">
        <dbReference type="Rhea" id="RHEA:15763"/>
    </physiologicalReaction>
</comment>
<keyword evidence="12" id="KW-0520">NAD</keyword>
<dbReference type="UniPathway" id="UPA00050">
    <property type="reaction ID" value="UER00063"/>
</dbReference>
<dbReference type="UniPathway" id="UPA00051">
    <property type="reaction ID" value="UER00465"/>
</dbReference>
<dbReference type="FunFam" id="3.40.50.720:FF:000062">
    <property type="entry name" value="Homoserine dehydrogenase"/>
    <property type="match status" value="1"/>
</dbReference>
<keyword evidence="8 18" id="KW-0791">Threonine biosynthesis</keyword>
<keyword evidence="14 18" id="KW-0486">Methionine biosynthesis</keyword>
<evidence type="ECO:0000256" key="6">
    <source>
        <dbReference type="ARBA" id="ARBA00013376"/>
    </source>
</evidence>
<dbReference type="InterPro" id="IPR005106">
    <property type="entry name" value="Asp/hSer_DH_NAD-bd"/>
</dbReference>
<keyword evidence="10 17" id="KW-0521">NADP</keyword>
<dbReference type="InterPro" id="IPR001342">
    <property type="entry name" value="HDH_cat"/>
</dbReference>
<comment type="caution">
    <text evidence="20">The sequence shown here is derived from an EMBL/GenBank/DDBJ whole genome shotgun (WGS) entry which is preliminary data.</text>
</comment>
<evidence type="ECO:0000256" key="13">
    <source>
        <dbReference type="ARBA" id="ARBA00023053"/>
    </source>
</evidence>
<name>A0A6L7AAD7_LEULA</name>